<dbReference type="OrthoDB" id="10592560at2759"/>
<evidence type="ECO:0000313" key="2">
    <source>
        <dbReference type="EMBL" id="RCN31780.1"/>
    </source>
</evidence>
<keyword evidence="3" id="KW-1185">Reference proteome</keyword>
<feature type="signal peptide" evidence="1">
    <location>
        <begin position="1"/>
        <end position="26"/>
    </location>
</feature>
<comment type="caution">
    <text evidence="2">The sequence shown here is derived from an EMBL/GenBank/DDBJ whole genome shotgun (WGS) entry which is preliminary data.</text>
</comment>
<dbReference type="EMBL" id="JOJR01001219">
    <property type="protein sequence ID" value="RCN31780.1"/>
    <property type="molecule type" value="Genomic_DNA"/>
</dbReference>
<sequence length="129" mass="15562">MQWQWQFVWQCLLFFSITRNIHIVDGGNVRMRPLQSRKDLYRCIERCIVYLEHVESSVHLSFLHDNANSINLRRDMNNRFEFFYDSCRQPMDDVECRSRSLDKPSICICNGSRRRCNYDSADLLTSENW</sequence>
<organism evidence="2 3">
    <name type="scientific">Ancylostoma caninum</name>
    <name type="common">Dog hookworm</name>
    <dbReference type="NCBI Taxonomy" id="29170"/>
    <lineage>
        <taxon>Eukaryota</taxon>
        <taxon>Metazoa</taxon>
        <taxon>Ecdysozoa</taxon>
        <taxon>Nematoda</taxon>
        <taxon>Chromadorea</taxon>
        <taxon>Rhabditida</taxon>
        <taxon>Rhabditina</taxon>
        <taxon>Rhabditomorpha</taxon>
        <taxon>Strongyloidea</taxon>
        <taxon>Ancylostomatidae</taxon>
        <taxon>Ancylostomatinae</taxon>
        <taxon>Ancylostoma</taxon>
    </lineage>
</organism>
<feature type="chain" id="PRO_5016776976" evidence="1">
    <location>
        <begin position="27"/>
        <end position="129"/>
    </location>
</feature>
<keyword evidence="1" id="KW-0732">Signal</keyword>
<dbReference type="AlphaFoldDB" id="A0A368FLQ4"/>
<evidence type="ECO:0000313" key="3">
    <source>
        <dbReference type="Proteomes" id="UP000252519"/>
    </source>
</evidence>
<accession>A0A368FLQ4</accession>
<gene>
    <name evidence="2" type="ORF">ANCCAN_22428</name>
</gene>
<dbReference type="Proteomes" id="UP000252519">
    <property type="component" value="Unassembled WGS sequence"/>
</dbReference>
<protein>
    <submittedName>
        <fullName evidence="2">Uncharacterized protein</fullName>
    </submittedName>
</protein>
<reference evidence="2 3" key="1">
    <citation type="submission" date="2014-10" db="EMBL/GenBank/DDBJ databases">
        <title>Draft genome of the hookworm Ancylostoma caninum.</title>
        <authorList>
            <person name="Mitreva M."/>
        </authorList>
    </citation>
    <scope>NUCLEOTIDE SEQUENCE [LARGE SCALE GENOMIC DNA]</scope>
    <source>
        <strain evidence="2 3">Baltimore</strain>
    </source>
</reference>
<proteinExistence type="predicted"/>
<evidence type="ECO:0000256" key="1">
    <source>
        <dbReference type="SAM" id="SignalP"/>
    </source>
</evidence>
<name>A0A368FLQ4_ANCCA</name>